<accession>A0A3Q4GDB3</accession>
<sequence>VVILILLTLAALSFVLCRYLYHNRGDYRTTGELAPGEDPDEEDHNKPAPEKKEYFI</sequence>
<evidence type="ECO:0000313" key="4">
    <source>
        <dbReference type="Proteomes" id="UP000261580"/>
    </source>
</evidence>
<dbReference type="OMA" id="QADTTMI"/>
<feature type="compositionally biased region" description="Basic and acidic residues" evidence="1">
    <location>
        <begin position="43"/>
        <end position="56"/>
    </location>
</feature>
<evidence type="ECO:0000313" key="3">
    <source>
        <dbReference type="Ensembl" id="ENSNBRP00000007060.1"/>
    </source>
</evidence>
<dbReference type="AlphaFoldDB" id="A0A3Q4GDB3"/>
<feature type="region of interest" description="Disordered" evidence="1">
    <location>
        <begin position="30"/>
        <end position="56"/>
    </location>
</feature>
<evidence type="ECO:0000256" key="1">
    <source>
        <dbReference type="SAM" id="MobiDB-lite"/>
    </source>
</evidence>
<feature type="chain" id="PRO_5018761829" evidence="2">
    <location>
        <begin position="18"/>
        <end position="56"/>
    </location>
</feature>
<reference evidence="3" key="2">
    <citation type="submission" date="2025-09" db="UniProtKB">
        <authorList>
            <consortium name="Ensembl"/>
        </authorList>
    </citation>
    <scope>IDENTIFICATION</scope>
</reference>
<dbReference type="Proteomes" id="UP000261580">
    <property type="component" value="Unassembled WGS sequence"/>
</dbReference>
<keyword evidence="2" id="KW-0732">Signal</keyword>
<dbReference type="Bgee" id="ENSNBRG00000005541">
    <property type="expression patterns" value="Expressed in mesonephros and 7 other cell types or tissues"/>
</dbReference>
<proteinExistence type="predicted"/>
<organism evidence="3 4">
    <name type="scientific">Neolamprologus brichardi</name>
    <name type="common">Fairy cichlid</name>
    <name type="synonym">Lamprologus brichardi</name>
    <dbReference type="NCBI Taxonomy" id="32507"/>
    <lineage>
        <taxon>Eukaryota</taxon>
        <taxon>Metazoa</taxon>
        <taxon>Chordata</taxon>
        <taxon>Craniata</taxon>
        <taxon>Vertebrata</taxon>
        <taxon>Euteleostomi</taxon>
        <taxon>Actinopterygii</taxon>
        <taxon>Neopterygii</taxon>
        <taxon>Teleostei</taxon>
        <taxon>Neoteleostei</taxon>
        <taxon>Acanthomorphata</taxon>
        <taxon>Ovalentaria</taxon>
        <taxon>Cichlomorphae</taxon>
        <taxon>Cichliformes</taxon>
        <taxon>Cichlidae</taxon>
        <taxon>African cichlids</taxon>
        <taxon>Pseudocrenilabrinae</taxon>
        <taxon>Lamprologini</taxon>
        <taxon>Neolamprologus</taxon>
    </lineage>
</organism>
<reference evidence="3" key="1">
    <citation type="submission" date="2025-08" db="UniProtKB">
        <authorList>
            <consortium name="Ensembl"/>
        </authorList>
    </citation>
    <scope>IDENTIFICATION</scope>
</reference>
<dbReference type="GeneTree" id="ENSGT00610000087489"/>
<name>A0A3Q4GDB3_NEOBR</name>
<protein>
    <submittedName>
        <fullName evidence="3">Si:ch211-210c8.7</fullName>
    </submittedName>
</protein>
<evidence type="ECO:0000256" key="2">
    <source>
        <dbReference type="SAM" id="SignalP"/>
    </source>
</evidence>
<keyword evidence="4" id="KW-1185">Reference proteome</keyword>
<dbReference type="Ensembl" id="ENSNBRT00000007259.1">
    <property type="protein sequence ID" value="ENSNBRP00000007060.1"/>
    <property type="gene ID" value="ENSNBRG00000005541.1"/>
</dbReference>
<feature type="signal peptide" evidence="2">
    <location>
        <begin position="1"/>
        <end position="17"/>
    </location>
</feature>